<gene>
    <name evidence="3" type="ORF">NEOLEDRAFT_1142459</name>
</gene>
<dbReference type="Proteomes" id="UP000076761">
    <property type="component" value="Unassembled WGS sequence"/>
</dbReference>
<name>A0A165N4W9_9AGAM</name>
<feature type="transmembrane region" description="Helical" evidence="2">
    <location>
        <begin position="110"/>
        <end position="131"/>
    </location>
</feature>
<feature type="region of interest" description="Disordered" evidence="1">
    <location>
        <begin position="135"/>
        <end position="168"/>
    </location>
</feature>
<dbReference type="EMBL" id="KV425648">
    <property type="protein sequence ID" value="KZT19181.1"/>
    <property type="molecule type" value="Genomic_DNA"/>
</dbReference>
<evidence type="ECO:0000256" key="2">
    <source>
        <dbReference type="SAM" id="Phobius"/>
    </source>
</evidence>
<keyword evidence="2" id="KW-0472">Membrane</keyword>
<dbReference type="OrthoDB" id="3260021at2759"/>
<feature type="transmembrane region" description="Helical" evidence="2">
    <location>
        <begin position="69"/>
        <end position="90"/>
    </location>
</feature>
<feature type="compositionally biased region" description="Basic and acidic residues" evidence="1">
    <location>
        <begin position="158"/>
        <end position="168"/>
    </location>
</feature>
<proteinExistence type="predicted"/>
<protein>
    <submittedName>
        <fullName evidence="3">Uncharacterized protein</fullName>
    </submittedName>
</protein>
<keyword evidence="2" id="KW-0812">Transmembrane</keyword>
<evidence type="ECO:0000256" key="1">
    <source>
        <dbReference type="SAM" id="MobiDB-lite"/>
    </source>
</evidence>
<sequence>MVLVHRYHASIEHSDLFSTSPHTSLGRSGKTRLISEATEWVEAACPPMEDICDVIGRLQSDPDLSQANIFYQCLPPCLFVSALVLASSLLRGTEHRQSEEDHGVVMRRLAFYGGMVCIALVTLRIMVWLGAKSANGSVGHGAREATPTRRKRNSPLLEQHEKFEEIPM</sequence>
<evidence type="ECO:0000313" key="4">
    <source>
        <dbReference type="Proteomes" id="UP000076761"/>
    </source>
</evidence>
<keyword evidence="2" id="KW-1133">Transmembrane helix</keyword>
<keyword evidence="4" id="KW-1185">Reference proteome</keyword>
<organism evidence="3 4">
    <name type="scientific">Neolentinus lepideus HHB14362 ss-1</name>
    <dbReference type="NCBI Taxonomy" id="1314782"/>
    <lineage>
        <taxon>Eukaryota</taxon>
        <taxon>Fungi</taxon>
        <taxon>Dikarya</taxon>
        <taxon>Basidiomycota</taxon>
        <taxon>Agaricomycotina</taxon>
        <taxon>Agaricomycetes</taxon>
        <taxon>Gloeophyllales</taxon>
        <taxon>Gloeophyllaceae</taxon>
        <taxon>Neolentinus</taxon>
    </lineage>
</organism>
<dbReference type="InParanoid" id="A0A165N4W9"/>
<evidence type="ECO:0000313" key="3">
    <source>
        <dbReference type="EMBL" id="KZT19181.1"/>
    </source>
</evidence>
<dbReference type="AlphaFoldDB" id="A0A165N4W9"/>
<accession>A0A165N4W9</accession>
<reference evidence="3 4" key="1">
    <citation type="journal article" date="2016" name="Mol. Biol. Evol.">
        <title>Comparative Genomics of Early-Diverging Mushroom-Forming Fungi Provides Insights into the Origins of Lignocellulose Decay Capabilities.</title>
        <authorList>
            <person name="Nagy L.G."/>
            <person name="Riley R."/>
            <person name="Tritt A."/>
            <person name="Adam C."/>
            <person name="Daum C."/>
            <person name="Floudas D."/>
            <person name="Sun H."/>
            <person name="Yadav J.S."/>
            <person name="Pangilinan J."/>
            <person name="Larsson K.H."/>
            <person name="Matsuura K."/>
            <person name="Barry K."/>
            <person name="Labutti K."/>
            <person name="Kuo R."/>
            <person name="Ohm R.A."/>
            <person name="Bhattacharya S.S."/>
            <person name="Shirouzu T."/>
            <person name="Yoshinaga Y."/>
            <person name="Martin F.M."/>
            <person name="Grigoriev I.V."/>
            <person name="Hibbett D.S."/>
        </authorList>
    </citation>
    <scope>NUCLEOTIDE SEQUENCE [LARGE SCALE GENOMIC DNA]</scope>
    <source>
        <strain evidence="3 4">HHB14362 ss-1</strain>
    </source>
</reference>